<organism evidence="2 3">
    <name type="scientific">Ricinus communis</name>
    <name type="common">Castor bean</name>
    <dbReference type="NCBI Taxonomy" id="3988"/>
    <lineage>
        <taxon>Eukaryota</taxon>
        <taxon>Viridiplantae</taxon>
        <taxon>Streptophyta</taxon>
        <taxon>Embryophyta</taxon>
        <taxon>Tracheophyta</taxon>
        <taxon>Spermatophyta</taxon>
        <taxon>Magnoliopsida</taxon>
        <taxon>eudicotyledons</taxon>
        <taxon>Gunneridae</taxon>
        <taxon>Pentapetalae</taxon>
        <taxon>rosids</taxon>
        <taxon>fabids</taxon>
        <taxon>Malpighiales</taxon>
        <taxon>Euphorbiaceae</taxon>
        <taxon>Acalyphoideae</taxon>
        <taxon>Acalypheae</taxon>
        <taxon>Ricinus</taxon>
    </lineage>
</organism>
<dbReference type="Proteomes" id="UP000008311">
    <property type="component" value="Unassembled WGS sequence"/>
</dbReference>
<feature type="region of interest" description="Disordered" evidence="1">
    <location>
        <begin position="1"/>
        <end position="27"/>
    </location>
</feature>
<feature type="compositionally biased region" description="Basic and acidic residues" evidence="1">
    <location>
        <begin position="14"/>
        <end position="24"/>
    </location>
</feature>
<keyword evidence="3" id="KW-1185">Reference proteome</keyword>
<gene>
    <name evidence="2" type="ORF">RCOM_1311810</name>
</gene>
<sequence>MAISMAQRQHNKKTKETKETKASKDSQNQWCNVKGLSTAAYTEKPKAIAALITWRCHRQCSGKGGKRVVGVVVLRECSGSSIPSQVEVSAVTNTQANEAQCMSGIVSDVNMNLRSNDKFRNALPYQRKNLKNPRKQYIPGFAVQPTSSQRIIYNESIRREGNEAEPSFMTQRKAGF</sequence>
<reference evidence="3" key="1">
    <citation type="journal article" date="2010" name="Nat. Biotechnol.">
        <title>Draft genome sequence of the oilseed species Ricinus communis.</title>
        <authorList>
            <person name="Chan A.P."/>
            <person name="Crabtree J."/>
            <person name="Zhao Q."/>
            <person name="Lorenzi H."/>
            <person name="Orvis J."/>
            <person name="Puiu D."/>
            <person name="Melake-Berhan A."/>
            <person name="Jones K.M."/>
            <person name="Redman J."/>
            <person name="Chen G."/>
            <person name="Cahoon E.B."/>
            <person name="Gedil M."/>
            <person name="Stanke M."/>
            <person name="Haas B.J."/>
            <person name="Wortman J.R."/>
            <person name="Fraser-Liggett C.M."/>
            <person name="Ravel J."/>
            <person name="Rabinowicz P.D."/>
        </authorList>
    </citation>
    <scope>NUCLEOTIDE SEQUENCE [LARGE SCALE GENOMIC DNA]</scope>
    <source>
        <strain evidence="3">cv. Hale</strain>
    </source>
</reference>
<protein>
    <submittedName>
        <fullName evidence="2">Uncharacterized protein</fullName>
    </submittedName>
</protein>
<evidence type="ECO:0000313" key="3">
    <source>
        <dbReference type="Proteomes" id="UP000008311"/>
    </source>
</evidence>
<evidence type="ECO:0000256" key="1">
    <source>
        <dbReference type="SAM" id="MobiDB-lite"/>
    </source>
</evidence>
<dbReference type="AlphaFoldDB" id="B9RYM9"/>
<name>B9RYM9_RICCO</name>
<dbReference type="EMBL" id="EQ973832">
    <property type="protein sequence ID" value="EEF43381.1"/>
    <property type="molecule type" value="Genomic_DNA"/>
</dbReference>
<dbReference type="InParanoid" id="B9RYM9"/>
<accession>B9RYM9</accession>
<evidence type="ECO:0000313" key="2">
    <source>
        <dbReference type="EMBL" id="EEF43381.1"/>
    </source>
</evidence>
<proteinExistence type="predicted"/>